<dbReference type="Proteomes" id="UP001056120">
    <property type="component" value="Linkage Group LG25"/>
</dbReference>
<gene>
    <name evidence="1" type="ORF">L1987_75354</name>
</gene>
<sequence length="92" mass="10803">MSPTPAAKRSPPLSFHFYFYFYFYFLPQNHSVFNFAVHPNSSLQFSVFDTTDCYPDSESHAPCTVTCNIGINQINRFFIKNRIWHVLKEDLT</sequence>
<keyword evidence="2" id="KW-1185">Reference proteome</keyword>
<protein>
    <submittedName>
        <fullName evidence="1">Uncharacterized protein</fullName>
    </submittedName>
</protein>
<name>A0ACB9A4Q2_9ASTR</name>
<proteinExistence type="predicted"/>
<dbReference type="EMBL" id="CM042042">
    <property type="protein sequence ID" value="KAI3705122.1"/>
    <property type="molecule type" value="Genomic_DNA"/>
</dbReference>
<reference evidence="1 2" key="2">
    <citation type="journal article" date="2022" name="Mol. Ecol. Resour.">
        <title>The genomes of chicory, endive, great burdock and yacon provide insights into Asteraceae paleo-polyploidization history and plant inulin production.</title>
        <authorList>
            <person name="Fan W."/>
            <person name="Wang S."/>
            <person name="Wang H."/>
            <person name="Wang A."/>
            <person name="Jiang F."/>
            <person name="Liu H."/>
            <person name="Zhao H."/>
            <person name="Xu D."/>
            <person name="Zhang Y."/>
        </authorList>
    </citation>
    <scope>NUCLEOTIDE SEQUENCE [LARGE SCALE GENOMIC DNA]</scope>
    <source>
        <strain evidence="2">cv. Yunnan</strain>
        <tissue evidence="1">Leaves</tissue>
    </source>
</reference>
<organism evidence="1 2">
    <name type="scientific">Smallanthus sonchifolius</name>
    <dbReference type="NCBI Taxonomy" id="185202"/>
    <lineage>
        <taxon>Eukaryota</taxon>
        <taxon>Viridiplantae</taxon>
        <taxon>Streptophyta</taxon>
        <taxon>Embryophyta</taxon>
        <taxon>Tracheophyta</taxon>
        <taxon>Spermatophyta</taxon>
        <taxon>Magnoliopsida</taxon>
        <taxon>eudicotyledons</taxon>
        <taxon>Gunneridae</taxon>
        <taxon>Pentapetalae</taxon>
        <taxon>asterids</taxon>
        <taxon>campanulids</taxon>
        <taxon>Asterales</taxon>
        <taxon>Asteraceae</taxon>
        <taxon>Asteroideae</taxon>
        <taxon>Heliantheae alliance</taxon>
        <taxon>Millerieae</taxon>
        <taxon>Smallanthus</taxon>
    </lineage>
</organism>
<evidence type="ECO:0000313" key="2">
    <source>
        <dbReference type="Proteomes" id="UP001056120"/>
    </source>
</evidence>
<comment type="caution">
    <text evidence="1">The sequence shown here is derived from an EMBL/GenBank/DDBJ whole genome shotgun (WGS) entry which is preliminary data.</text>
</comment>
<reference evidence="2" key="1">
    <citation type="journal article" date="2022" name="Mol. Ecol. Resour.">
        <title>The genomes of chicory, endive, great burdock and yacon provide insights into Asteraceae palaeo-polyploidization history and plant inulin production.</title>
        <authorList>
            <person name="Fan W."/>
            <person name="Wang S."/>
            <person name="Wang H."/>
            <person name="Wang A."/>
            <person name="Jiang F."/>
            <person name="Liu H."/>
            <person name="Zhao H."/>
            <person name="Xu D."/>
            <person name="Zhang Y."/>
        </authorList>
    </citation>
    <scope>NUCLEOTIDE SEQUENCE [LARGE SCALE GENOMIC DNA]</scope>
    <source>
        <strain evidence="2">cv. Yunnan</strain>
    </source>
</reference>
<evidence type="ECO:0000313" key="1">
    <source>
        <dbReference type="EMBL" id="KAI3705122.1"/>
    </source>
</evidence>
<accession>A0ACB9A4Q2</accession>